<evidence type="ECO:0000313" key="1">
    <source>
        <dbReference type="EMBL" id="RST31485.1"/>
    </source>
</evidence>
<accession>A0A3R9Y6X8</accession>
<reference evidence="1 2" key="1">
    <citation type="submission" date="2018-12" db="EMBL/GenBank/DDBJ databases">
        <title>Sphingomonas sp. HMF7854 Genome sequencing and assembly.</title>
        <authorList>
            <person name="Cha I."/>
            <person name="Kang H."/>
            <person name="Kim H."/>
            <person name="Kang J."/>
            <person name="Joh K."/>
        </authorList>
    </citation>
    <scope>NUCLEOTIDE SEQUENCE [LARGE SCALE GENOMIC DNA]</scope>
    <source>
        <strain evidence="1 2">HMF7854</strain>
    </source>
</reference>
<dbReference type="AlphaFoldDB" id="A0A3R9Y6X8"/>
<keyword evidence="2" id="KW-1185">Reference proteome</keyword>
<organism evidence="1 2">
    <name type="scientific">Sphingomonas ginkgonis</name>
    <dbReference type="NCBI Taxonomy" id="2315330"/>
    <lineage>
        <taxon>Bacteria</taxon>
        <taxon>Pseudomonadati</taxon>
        <taxon>Pseudomonadota</taxon>
        <taxon>Alphaproteobacteria</taxon>
        <taxon>Sphingomonadales</taxon>
        <taxon>Sphingomonadaceae</taxon>
        <taxon>Sphingomonas</taxon>
    </lineage>
</organism>
<comment type="caution">
    <text evidence="1">The sequence shown here is derived from an EMBL/GenBank/DDBJ whole genome shotgun (WGS) entry which is preliminary data.</text>
</comment>
<proteinExistence type="predicted"/>
<name>A0A3R9Y6X8_9SPHN</name>
<dbReference type="Proteomes" id="UP000274661">
    <property type="component" value="Unassembled WGS sequence"/>
</dbReference>
<dbReference type="EMBL" id="RWJF01000001">
    <property type="protein sequence ID" value="RST31485.1"/>
    <property type="molecule type" value="Genomic_DNA"/>
</dbReference>
<protein>
    <submittedName>
        <fullName evidence="1">Uncharacterized protein</fullName>
    </submittedName>
</protein>
<sequence>MVALLSTLEAALLAESAASMPASRILRRAVGLAAIAAAAAVSPAASISRLIAAFARRSIVSLPVLLLLFSLSSSPERPRGFLAMIRPPVSLLRLDGQEAATVPKSCRQALICCCADKLKGTANQTIPF</sequence>
<gene>
    <name evidence="1" type="ORF">HMF7854_12015</name>
</gene>
<evidence type="ECO:0000313" key="2">
    <source>
        <dbReference type="Proteomes" id="UP000274661"/>
    </source>
</evidence>